<sequence>MSEKTRTLWNLDPAHSEISFKVKHMMITTVTGHFDEYSARAEATNEGFIDADFTFVAKTASVNTRNKDRDEHLKSPDFFDAEHYPEIRFTSTSFDGETMLGVLTIKGITREIAIDMDFNGIAIDPYGQTKAGFEGNVTVNRKDFNLTWSALTEQGNIVVSDSVRIGIVLQFVKSS</sequence>
<dbReference type="Gene3D" id="2.40.128.110">
    <property type="entry name" value="Lipid/polyisoprenoid-binding, YceI-like"/>
    <property type="match status" value="1"/>
</dbReference>
<dbReference type="OrthoDB" id="9811006at2"/>
<evidence type="ECO:0000313" key="3">
    <source>
        <dbReference type="Proteomes" id="UP000321222"/>
    </source>
</evidence>
<organism evidence="2 3">
    <name type="scientific">Flavobacterium alkalisoli</name>
    <dbReference type="NCBI Taxonomy" id="2602769"/>
    <lineage>
        <taxon>Bacteria</taxon>
        <taxon>Pseudomonadati</taxon>
        <taxon>Bacteroidota</taxon>
        <taxon>Flavobacteriia</taxon>
        <taxon>Flavobacteriales</taxon>
        <taxon>Flavobacteriaceae</taxon>
        <taxon>Flavobacterium</taxon>
    </lineage>
</organism>
<dbReference type="RefSeq" id="WP_147583747.1">
    <property type="nucleotide sequence ID" value="NZ_CP042831.1"/>
</dbReference>
<dbReference type="KEGG" id="fak:FUA48_11955"/>
<dbReference type="Pfam" id="PF04264">
    <property type="entry name" value="YceI"/>
    <property type="match status" value="1"/>
</dbReference>
<dbReference type="Proteomes" id="UP000321222">
    <property type="component" value="Chromosome"/>
</dbReference>
<keyword evidence="3" id="KW-1185">Reference proteome</keyword>
<dbReference type="PANTHER" id="PTHR34406:SF1">
    <property type="entry name" value="PROTEIN YCEI"/>
    <property type="match status" value="1"/>
</dbReference>
<feature type="domain" description="Lipid/polyisoprenoid-binding YceI-like" evidence="1">
    <location>
        <begin position="8"/>
        <end position="172"/>
    </location>
</feature>
<dbReference type="InterPro" id="IPR036761">
    <property type="entry name" value="TTHA0802/YceI-like_sf"/>
</dbReference>
<dbReference type="PANTHER" id="PTHR34406">
    <property type="entry name" value="PROTEIN YCEI"/>
    <property type="match status" value="1"/>
</dbReference>
<dbReference type="EMBL" id="CP042831">
    <property type="protein sequence ID" value="QEE50266.1"/>
    <property type="molecule type" value="Genomic_DNA"/>
</dbReference>
<name>A0A5B9FW81_9FLAO</name>
<dbReference type="SUPFAM" id="SSF101874">
    <property type="entry name" value="YceI-like"/>
    <property type="match status" value="1"/>
</dbReference>
<dbReference type="AlphaFoldDB" id="A0A5B9FW81"/>
<reference evidence="2 3" key="1">
    <citation type="submission" date="2019-08" db="EMBL/GenBank/DDBJ databases">
        <title>Flavobacterium alkalisoli sp. nov., isolated from rhizosphere soil of Suaeda salsa.</title>
        <authorList>
            <person name="Sun J.-Q."/>
            <person name="Xu L."/>
        </authorList>
    </citation>
    <scope>NUCLEOTIDE SEQUENCE [LARGE SCALE GENOMIC DNA]</scope>
    <source>
        <strain evidence="2 3">XS-5</strain>
    </source>
</reference>
<evidence type="ECO:0000259" key="1">
    <source>
        <dbReference type="SMART" id="SM00867"/>
    </source>
</evidence>
<dbReference type="InterPro" id="IPR007372">
    <property type="entry name" value="Lipid/polyisoprenoid-bd_YceI"/>
</dbReference>
<gene>
    <name evidence="2" type="ORF">FUA48_11955</name>
</gene>
<dbReference type="SMART" id="SM00867">
    <property type="entry name" value="YceI"/>
    <property type="match status" value="1"/>
</dbReference>
<evidence type="ECO:0000313" key="2">
    <source>
        <dbReference type="EMBL" id="QEE50266.1"/>
    </source>
</evidence>
<proteinExistence type="predicted"/>
<accession>A0A5B9FW81</accession>
<protein>
    <submittedName>
        <fullName evidence="2">YceI family protein</fullName>
    </submittedName>
</protein>